<name>A0A493TFC3_ANAPP</name>
<keyword evidence="2" id="KW-0378">Hydrolase</keyword>
<feature type="binding site" evidence="4">
    <location>
        <position position="94"/>
    </location>
    <ligand>
        <name>Zn(2+)</name>
        <dbReference type="ChEBI" id="CHEBI:29105"/>
        <label>1</label>
    </ligand>
</feature>
<dbReference type="PANTHER" id="PTHR11347">
    <property type="entry name" value="CYCLIC NUCLEOTIDE PHOSPHODIESTERASE"/>
    <property type="match status" value="1"/>
</dbReference>
<dbReference type="InterPro" id="IPR036971">
    <property type="entry name" value="PDEase_catalytic_dom_sf"/>
</dbReference>
<sequence length="269" mass="31081">LHPGVSSTGNLLTLTLLCDIKWYLEKLLFYLNLDICYFPAVMVQEDYHSQNPYHNAVHAADVTQAMHCYLQEPKLSQSLTPWDVLLSLIAAATHDLDHPGVNQPFLIKTNHYLATLYKNTSVLENHHWRSAVGLLRESGLFAHMSLENRQLMESQIGDLILATDISQQNEYLSMFRSHLDRGDLCLEDANHRHFILQMALKCADICNPCRTWELSKQWSEKVTEEFFHQGNHSCLQINSDLYLVLIEIYSAVWDFLLYWVVFLANGSWN</sequence>
<dbReference type="CDD" id="cd00077">
    <property type="entry name" value="HDc"/>
    <property type="match status" value="1"/>
</dbReference>
<protein>
    <recommendedName>
        <fullName evidence="6">PDEase domain-containing protein</fullName>
    </recommendedName>
</protein>
<evidence type="ECO:0000313" key="8">
    <source>
        <dbReference type="Proteomes" id="UP000016666"/>
    </source>
</evidence>
<dbReference type="SMART" id="SM00471">
    <property type="entry name" value="HDc"/>
    <property type="match status" value="1"/>
</dbReference>
<feature type="binding site" evidence="4">
    <location>
        <position position="95"/>
    </location>
    <ligand>
        <name>Zn(2+)</name>
        <dbReference type="ChEBI" id="CHEBI:29105"/>
        <label>1</label>
    </ligand>
</feature>
<dbReference type="STRING" id="8840.ENSAPLP00000024388"/>
<dbReference type="GO" id="GO:0046872">
    <property type="term" value="F:metal ion binding"/>
    <property type="evidence" value="ECO:0007669"/>
    <property type="project" value="UniProtKB-KW"/>
</dbReference>
<feature type="domain" description="PDEase" evidence="6">
    <location>
        <begin position="1"/>
        <end position="269"/>
    </location>
</feature>
<accession>A0A493TFC3</accession>
<feature type="binding site" evidence="4">
    <location>
        <position position="204"/>
    </location>
    <ligand>
        <name>Zn(2+)</name>
        <dbReference type="ChEBI" id="CHEBI:29105"/>
        <label>1</label>
    </ligand>
</feature>
<dbReference type="PRINTS" id="PR00387">
    <property type="entry name" value="PDIESTERASE1"/>
</dbReference>
<evidence type="ECO:0000256" key="4">
    <source>
        <dbReference type="PIRSR" id="PIRSR623088-3"/>
    </source>
</evidence>
<evidence type="ECO:0000256" key="3">
    <source>
        <dbReference type="PIRSR" id="PIRSR623088-1"/>
    </source>
</evidence>
<dbReference type="AlphaFoldDB" id="A0A493TFC3"/>
<dbReference type="Gene3D" id="1.10.1300.10">
    <property type="entry name" value="3'5'-cyclic nucleotide phosphodiesterase, catalytic domain"/>
    <property type="match status" value="1"/>
</dbReference>
<reference evidence="7" key="2">
    <citation type="submission" date="2025-08" db="UniProtKB">
        <authorList>
            <consortium name="Ensembl"/>
        </authorList>
    </citation>
    <scope>IDENTIFICATION</scope>
</reference>
<dbReference type="GO" id="GO:0007165">
    <property type="term" value="P:signal transduction"/>
    <property type="evidence" value="ECO:0007669"/>
    <property type="project" value="InterPro"/>
</dbReference>
<dbReference type="Proteomes" id="UP000016666">
    <property type="component" value="Unassembled WGS sequence"/>
</dbReference>
<feature type="binding site" evidence="4">
    <location>
        <position position="95"/>
    </location>
    <ligand>
        <name>Zn(2+)</name>
        <dbReference type="ChEBI" id="CHEBI:29105"/>
        <label>2</label>
    </ligand>
</feature>
<dbReference type="Pfam" id="PF00233">
    <property type="entry name" value="PDEase_I"/>
    <property type="match status" value="1"/>
</dbReference>
<dbReference type="InterPro" id="IPR023174">
    <property type="entry name" value="PDEase_CS"/>
</dbReference>
<organism evidence="7 8">
    <name type="scientific">Anas platyrhynchos platyrhynchos</name>
    <name type="common">Northern mallard</name>
    <dbReference type="NCBI Taxonomy" id="8840"/>
    <lineage>
        <taxon>Eukaryota</taxon>
        <taxon>Metazoa</taxon>
        <taxon>Chordata</taxon>
        <taxon>Craniata</taxon>
        <taxon>Vertebrata</taxon>
        <taxon>Euteleostomi</taxon>
        <taxon>Archelosauria</taxon>
        <taxon>Archosauria</taxon>
        <taxon>Dinosauria</taxon>
        <taxon>Saurischia</taxon>
        <taxon>Theropoda</taxon>
        <taxon>Coelurosauria</taxon>
        <taxon>Aves</taxon>
        <taxon>Neognathae</taxon>
        <taxon>Galloanserae</taxon>
        <taxon>Anseriformes</taxon>
        <taxon>Anatidae</taxon>
        <taxon>Anatinae</taxon>
        <taxon>Anas</taxon>
    </lineage>
</organism>
<feature type="binding site" evidence="4">
    <location>
        <position position="58"/>
    </location>
    <ligand>
        <name>Zn(2+)</name>
        <dbReference type="ChEBI" id="CHEBI:29105"/>
        <label>1</label>
    </ligand>
</feature>
<keyword evidence="8" id="KW-1185">Reference proteome</keyword>
<evidence type="ECO:0000313" key="7">
    <source>
        <dbReference type="Ensembl" id="ENSAPLP00000024388.1"/>
    </source>
</evidence>
<keyword evidence="5" id="KW-0472">Membrane</keyword>
<keyword evidence="5" id="KW-1133">Transmembrane helix</keyword>
<feature type="transmembrane region" description="Helical" evidence="5">
    <location>
        <begin position="241"/>
        <end position="264"/>
    </location>
</feature>
<evidence type="ECO:0000256" key="1">
    <source>
        <dbReference type="ARBA" id="ARBA00022723"/>
    </source>
</evidence>
<dbReference type="GO" id="GO:0004114">
    <property type="term" value="F:3',5'-cyclic-nucleotide phosphodiesterase activity"/>
    <property type="evidence" value="ECO:0007669"/>
    <property type="project" value="InterPro"/>
</dbReference>
<keyword evidence="1 4" id="KW-0479">Metal-binding</keyword>
<dbReference type="Ensembl" id="ENSAPLT00000023991.1">
    <property type="protein sequence ID" value="ENSAPLP00000024388.1"/>
    <property type="gene ID" value="ENSAPLG00000002471.2"/>
</dbReference>
<dbReference type="InterPro" id="IPR003607">
    <property type="entry name" value="HD/PDEase_dom"/>
</dbReference>
<dbReference type="SUPFAM" id="SSF109604">
    <property type="entry name" value="HD-domain/PDEase-like"/>
    <property type="match status" value="1"/>
</dbReference>
<dbReference type="PROSITE" id="PS51845">
    <property type="entry name" value="PDEASE_I_2"/>
    <property type="match status" value="1"/>
</dbReference>
<feature type="active site" description="Proton donor" evidence="3">
    <location>
        <position position="54"/>
    </location>
</feature>
<dbReference type="PROSITE" id="PS00126">
    <property type="entry name" value="PDEASE_I_1"/>
    <property type="match status" value="1"/>
</dbReference>
<evidence type="ECO:0000259" key="6">
    <source>
        <dbReference type="PROSITE" id="PS51845"/>
    </source>
</evidence>
<keyword evidence="5" id="KW-0812">Transmembrane</keyword>
<evidence type="ECO:0000256" key="5">
    <source>
        <dbReference type="SAM" id="Phobius"/>
    </source>
</evidence>
<reference evidence="7" key="3">
    <citation type="submission" date="2025-09" db="UniProtKB">
        <authorList>
            <consortium name="Ensembl"/>
        </authorList>
    </citation>
    <scope>IDENTIFICATION</scope>
</reference>
<proteinExistence type="predicted"/>
<evidence type="ECO:0000256" key="2">
    <source>
        <dbReference type="ARBA" id="ARBA00022801"/>
    </source>
</evidence>
<reference evidence="8" key="1">
    <citation type="submission" date="2017-10" db="EMBL/GenBank/DDBJ databases">
        <title>A new Pekin duck reference genome.</title>
        <authorList>
            <person name="Hou Z.-C."/>
            <person name="Zhou Z.-K."/>
            <person name="Zhu F."/>
            <person name="Hou S.-S."/>
        </authorList>
    </citation>
    <scope>NUCLEOTIDE SEQUENCE [LARGE SCALE GENOMIC DNA]</scope>
</reference>
<dbReference type="InterPro" id="IPR002073">
    <property type="entry name" value="PDEase_catalytic_dom"/>
</dbReference>
<dbReference type="InterPro" id="IPR023088">
    <property type="entry name" value="PDEase"/>
</dbReference>
<dbReference type="GeneTree" id="ENSGT00940000157658"/>